<dbReference type="EMBL" id="CP093327">
    <property type="protein sequence ID" value="UNK47774.1"/>
    <property type="molecule type" value="Genomic_DNA"/>
</dbReference>
<dbReference type="RefSeq" id="WP_241915473.1">
    <property type="nucleotide sequence ID" value="NZ_CP093327.1"/>
</dbReference>
<dbReference type="Gene3D" id="3.40.309.10">
    <property type="entry name" value="Aldehyde Dehydrogenase, Chain A, domain 2"/>
    <property type="match status" value="1"/>
</dbReference>
<keyword evidence="5" id="KW-0614">Plasmid</keyword>
<accession>A0ABY3WBN1</accession>
<dbReference type="InterPro" id="IPR016161">
    <property type="entry name" value="Ald_DH/histidinol_DH"/>
</dbReference>
<evidence type="ECO:0000313" key="6">
    <source>
        <dbReference type="Proteomes" id="UP000829069"/>
    </source>
</evidence>
<geneLocation type="plasmid" evidence="5 6">
    <name>p1</name>
</geneLocation>
<feature type="active site" evidence="2">
    <location>
        <position position="230"/>
    </location>
</feature>
<gene>
    <name evidence="5" type="ORF">MNQ99_18800</name>
</gene>
<dbReference type="InterPro" id="IPR016163">
    <property type="entry name" value="Ald_DH_C"/>
</dbReference>
<dbReference type="InterPro" id="IPR015590">
    <property type="entry name" value="Aldehyde_DH_dom"/>
</dbReference>
<reference evidence="5 6" key="1">
    <citation type="submission" date="2022-03" db="EMBL/GenBank/DDBJ databases">
        <title>Isotopic signatures of nitrous oxide derived from detoxification processes.</title>
        <authorList>
            <person name="Behrendt U."/>
            <person name="Buchen C."/>
            <person name="Well R."/>
            <person name="Ulrich A."/>
            <person name="Rohe L."/>
            <person name="Kolb S."/>
            <person name="Schloter M."/>
            <person name="Horn M.A."/>
            <person name="Augustin J."/>
        </authorList>
    </citation>
    <scope>NUCLEOTIDE SEQUENCE [LARGE SCALE GENOMIC DNA]</scope>
    <source>
        <strain evidence="5 6">S4-C24</strain>
        <plasmid evidence="5 6">p1</plasmid>
    </source>
</reference>
<dbReference type="CDD" id="cd07106">
    <property type="entry name" value="ALDH_AldA-AAD23400"/>
    <property type="match status" value="1"/>
</dbReference>
<evidence type="ECO:0000259" key="4">
    <source>
        <dbReference type="Pfam" id="PF00171"/>
    </source>
</evidence>
<dbReference type="PANTHER" id="PTHR11699">
    <property type="entry name" value="ALDEHYDE DEHYDROGENASE-RELATED"/>
    <property type="match status" value="1"/>
</dbReference>
<dbReference type="InterPro" id="IPR029510">
    <property type="entry name" value="Ald_DH_CS_GLU"/>
</dbReference>
<dbReference type="SUPFAM" id="SSF53720">
    <property type="entry name" value="ALDH-like"/>
    <property type="match status" value="1"/>
</dbReference>
<evidence type="ECO:0000256" key="1">
    <source>
        <dbReference type="ARBA" id="ARBA00023002"/>
    </source>
</evidence>
<feature type="domain" description="Aldehyde dehydrogenase" evidence="4">
    <location>
        <begin position="7"/>
        <end position="454"/>
    </location>
</feature>
<dbReference type="InterPro" id="IPR044086">
    <property type="entry name" value="LUC3-like"/>
</dbReference>
<name>A0ABY3WBN1_9MICC</name>
<protein>
    <submittedName>
        <fullName evidence="5">Aldehyde dehydrogenase family protein</fullName>
    </submittedName>
</protein>
<evidence type="ECO:0000256" key="2">
    <source>
        <dbReference type="PROSITE-ProRule" id="PRU10007"/>
    </source>
</evidence>
<organism evidence="5 6">
    <name type="scientific">Arthrobacter sulfonylureivorans</name>
    <dbReference type="NCBI Taxonomy" id="2486855"/>
    <lineage>
        <taxon>Bacteria</taxon>
        <taxon>Bacillati</taxon>
        <taxon>Actinomycetota</taxon>
        <taxon>Actinomycetes</taxon>
        <taxon>Micrococcales</taxon>
        <taxon>Micrococcaceae</taxon>
        <taxon>Arthrobacter</taxon>
    </lineage>
</organism>
<dbReference type="Proteomes" id="UP000829069">
    <property type="component" value="Plasmid p1"/>
</dbReference>
<evidence type="ECO:0000313" key="5">
    <source>
        <dbReference type="EMBL" id="UNK47774.1"/>
    </source>
</evidence>
<proteinExistence type="inferred from homology"/>
<keyword evidence="6" id="KW-1185">Reference proteome</keyword>
<keyword evidence="1 3" id="KW-0560">Oxidoreductase</keyword>
<sequence>MLSSTLTTYQAYDPALLDPIGEVPNLTASDVDRAVELATEAQLSWAADLDTRRVALREVVHRIRADADRLARLVSLEQGKDLKLANVEVAMTAAIFEYYANFEWSDLRLPDRDNRQVTVQLRPYGVVAAVTPWNYPLSLLAPKVAPALIAGNTVIAKPAATTALCTVALVDLMNEVLPEGVLQCVTSNAGATRGLASHPGVAKVSVTGSGPTGQAIMRRAADRMQRVTLELGGNDPAIVTADVDIPEAARRIAASAFRNAGQTCISIKRVFVDRSVESEFTDALAGVVSALQVGHGVAQGTDIGPVHTAKQRDFVIDLIDDAVRSGARIVTGGDKGSDLPGHFVAPTVVTDIDPAARLVVEEQFGPVLPVVAFDGIDTAIELANAGPFGLGSSIWSADLDAAYAIAERINAGTVWINQHTVVELDAPFGGWKESGLGRERGAWGLNEYLQTRTVNVAL</sequence>
<dbReference type="Gene3D" id="3.40.605.10">
    <property type="entry name" value="Aldehyde Dehydrogenase, Chain A, domain 1"/>
    <property type="match status" value="1"/>
</dbReference>
<dbReference type="Pfam" id="PF00171">
    <property type="entry name" value="Aldedh"/>
    <property type="match status" value="1"/>
</dbReference>
<comment type="similarity">
    <text evidence="3">Belongs to the aldehyde dehydrogenase family.</text>
</comment>
<evidence type="ECO:0000256" key="3">
    <source>
        <dbReference type="RuleBase" id="RU003345"/>
    </source>
</evidence>
<dbReference type="InterPro" id="IPR016162">
    <property type="entry name" value="Ald_DH_N"/>
</dbReference>
<dbReference type="PROSITE" id="PS00687">
    <property type="entry name" value="ALDEHYDE_DEHYDR_GLU"/>
    <property type="match status" value="1"/>
</dbReference>